<evidence type="ECO:0000313" key="1">
    <source>
        <dbReference type="EMBL" id="GIM28043.1"/>
    </source>
</evidence>
<reference evidence="1" key="1">
    <citation type="submission" date="2021-03" db="EMBL/GenBank/DDBJ databases">
        <title>Taxonomic study of Clostridium polyendosporum from meadow-gley soil under rice.</title>
        <authorList>
            <person name="Kobayashi H."/>
            <person name="Tanizawa Y."/>
            <person name="Yagura M."/>
        </authorList>
    </citation>
    <scope>NUCLEOTIDE SEQUENCE</scope>
    <source>
        <strain evidence="1">JCM 30710</strain>
    </source>
</reference>
<dbReference type="EMBL" id="BOPZ01000004">
    <property type="protein sequence ID" value="GIM28043.1"/>
    <property type="molecule type" value="Genomic_DNA"/>
</dbReference>
<dbReference type="RefSeq" id="WP_212902782.1">
    <property type="nucleotide sequence ID" value="NZ_BOPZ01000004.1"/>
</dbReference>
<dbReference type="AlphaFoldDB" id="A0A919RZX0"/>
<protein>
    <submittedName>
        <fullName evidence="1">Uncharacterized protein</fullName>
    </submittedName>
</protein>
<keyword evidence="2" id="KW-1185">Reference proteome</keyword>
<organism evidence="1 2">
    <name type="scientific">Clostridium polyendosporum</name>
    <dbReference type="NCBI Taxonomy" id="69208"/>
    <lineage>
        <taxon>Bacteria</taxon>
        <taxon>Bacillati</taxon>
        <taxon>Bacillota</taxon>
        <taxon>Clostridia</taxon>
        <taxon>Eubacteriales</taxon>
        <taxon>Clostridiaceae</taxon>
        <taxon>Clostridium</taxon>
    </lineage>
</organism>
<dbReference type="Proteomes" id="UP000679179">
    <property type="component" value="Unassembled WGS sequence"/>
</dbReference>
<accession>A0A919RZX0</accession>
<proteinExistence type="predicted"/>
<comment type="caution">
    <text evidence="1">The sequence shown here is derived from an EMBL/GenBank/DDBJ whole genome shotgun (WGS) entry which is preliminary data.</text>
</comment>
<evidence type="ECO:0000313" key="2">
    <source>
        <dbReference type="Proteomes" id="UP000679179"/>
    </source>
</evidence>
<name>A0A919RZX0_9CLOT</name>
<sequence>MNLFNYLFGEKEDTINNIEIKVDNNQLKEDTNTNIQNEIAMGCCCEPCDPVRPPDCSNSVPFQCTIIVPAIFNLPLPPPQDLSRFVSIAWNDDCLECIMDKCELNAIVDDPCRPGTPLPDCKACVKRFRYVGCIKFIACLSPITGEGPSTTGGVTIPNSTACASGTCCVCVNQVICFTCDCDDMCPSGNLISGYTITSAIPTRVCENNVICVSGTFNFVTTPCAPASAPACCAPASQK</sequence>
<gene>
    <name evidence="1" type="ORF">CPJCM30710_07090</name>
</gene>